<gene>
    <name evidence="1" type="ORF">Xmir_02233</name>
</gene>
<dbReference type="AlphaFoldDB" id="A0A2D0JQ48"/>
<dbReference type="EMBL" id="NITZ01000010">
    <property type="protein sequence ID" value="PHM48433.1"/>
    <property type="molecule type" value="Genomic_DNA"/>
</dbReference>
<accession>A0A2D0JQ48</accession>
<evidence type="ECO:0000313" key="1">
    <source>
        <dbReference type="EMBL" id="PHM48433.1"/>
    </source>
</evidence>
<protein>
    <submittedName>
        <fullName evidence="1">Uncharacterized protein</fullName>
    </submittedName>
</protein>
<dbReference type="Proteomes" id="UP000221980">
    <property type="component" value="Unassembled WGS sequence"/>
</dbReference>
<keyword evidence="2" id="KW-1185">Reference proteome</keyword>
<name>A0A2D0JQ48_9GAMM</name>
<reference evidence="1 2" key="1">
    <citation type="journal article" date="2017" name="Nat. Microbiol.">
        <title>Natural product diversity associated with the nematode symbionts Photorhabdus and Xenorhabdus.</title>
        <authorList>
            <person name="Tobias N.J."/>
            <person name="Wolff H."/>
            <person name="Djahanschiri B."/>
            <person name="Grundmann F."/>
            <person name="Kronenwerth M."/>
            <person name="Shi Y.M."/>
            <person name="Simonyi S."/>
            <person name="Grun P."/>
            <person name="Shapiro-Ilan D."/>
            <person name="Pidot S.J."/>
            <person name="Stinear T.P."/>
            <person name="Ebersberger I."/>
            <person name="Bode H.B."/>
        </authorList>
    </citation>
    <scope>NUCLEOTIDE SEQUENCE [LARGE SCALE GENOMIC DNA]</scope>
    <source>
        <strain evidence="1 2">DSM 17902</strain>
    </source>
</reference>
<organism evidence="1 2">
    <name type="scientific">Xenorhabdus miraniensis</name>
    <dbReference type="NCBI Taxonomy" id="351674"/>
    <lineage>
        <taxon>Bacteria</taxon>
        <taxon>Pseudomonadati</taxon>
        <taxon>Pseudomonadota</taxon>
        <taxon>Gammaproteobacteria</taxon>
        <taxon>Enterobacterales</taxon>
        <taxon>Morganellaceae</taxon>
        <taxon>Xenorhabdus</taxon>
    </lineage>
</organism>
<comment type="caution">
    <text evidence="1">The sequence shown here is derived from an EMBL/GenBank/DDBJ whole genome shotgun (WGS) entry which is preliminary data.</text>
</comment>
<proteinExistence type="predicted"/>
<sequence>MAPVLPNIKSSRFNPSIFWGEIFTFCFNIKWNIGSNINNLIKQVEVETAIALSSIH</sequence>
<evidence type="ECO:0000313" key="2">
    <source>
        <dbReference type="Proteomes" id="UP000221980"/>
    </source>
</evidence>